<dbReference type="PANTHER" id="PTHR13539:SF3">
    <property type="entry name" value="CALMODULIN-LYSINE N-METHYLTRANSFERASE"/>
    <property type="match status" value="1"/>
</dbReference>
<evidence type="ECO:0000256" key="1">
    <source>
        <dbReference type="ARBA" id="ARBA00004123"/>
    </source>
</evidence>
<evidence type="ECO:0000313" key="9">
    <source>
        <dbReference type="Proteomes" id="UP000038040"/>
    </source>
</evidence>
<comment type="subcellular location">
    <subcellularLocation>
        <location evidence="2">Cytoplasm</location>
    </subcellularLocation>
    <subcellularLocation>
        <location evidence="1">Nucleus</location>
    </subcellularLocation>
</comment>
<dbReference type="SUPFAM" id="SSF53335">
    <property type="entry name" value="S-adenosyl-L-methionine-dependent methyltransferases"/>
    <property type="match status" value="1"/>
</dbReference>
<keyword evidence="5" id="KW-0963">Cytoplasm</keyword>
<dbReference type="Gene3D" id="3.40.50.150">
    <property type="entry name" value="Vaccinia Virus protein VP39"/>
    <property type="match status" value="1"/>
</dbReference>
<keyword evidence="8" id="KW-0539">Nucleus</keyword>
<dbReference type="Pfam" id="PF10294">
    <property type="entry name" value="Methyltransf_16"/>
    <property type="match status" value="1"/>
</dbReference>
<dbReference type="InterPro" id="IPR029063">
    <property type="entry name" value="SAM-dependent_MTases_sf"/>
</dbReference>
<evidence type="ECO:0000256" key="4">
    <source>
        <dbReference type="ARBA" id="ARBA00020594"/>
    </source>
</evidence>
<evidence type="ECO:0000256" key="5">
    <source>
        <dbReference type="ARBA" id="ARBA00022490"/>
    </source>
</evidence>
<dbReference type="InterPro" id="IPR025800">
    <property type="entry name" value="CaM-Lys-N-MeTrfase"/>
</dbReference>
<name>A0A0N4UIJ3_DRAME</name>
<dbReference type="WBParaSite" id="DME_0000742601-mRNA-1">
    <property type="protein sequence ID" value="DME_0000742601-mRNA-1"/>
    <property type="gene ID" value="DME_0000742601"/>
</dbReference>
<evidence type="ECO:0000256" key="6">
    <source>
        <dbReference type="ARBA" id="ARBA00022603"/>
    </source>
</evidence>
<proteinExistence type="predicted"/>
<dbReference type="Proteomes" id="UP000038040">
    <property type="component" value="Unplaced"/>
</dbReference>
<dbReference type="InterPro" id="IPR019410">
    <property type="entry name" value="Methyltransf_16"/>
</dbReference>
<keyword evidence="7" id="KW-0808">Transferase</keyword>
<organism evidence="9 10">
    <name type="scientific">Dracunculus medinensis</name>
    <name type="common">Guinea worm</name>
    <dbReference type="NCBI Taxonomy" id="318479"/>
    <lineage>
        <taxon>Eukaryota</taxon>
        <taxon>Metazoa</taxon>
        <taxon>Ecdysozoa</taxon>
        <taxon>Nematoda</taxon>
        <taxon>Chromadorea</taxon>
        <taxon>Rhabditida</taxon>
        <taxon>Spirurina</taxon>
        <taxon>Dracunculoidea</taxon>
        <taxon>Dracunculidae</taxon>
        <taxon>Dracunculus</taxon>
    </lineage>
</organism>
<evidence type="ECO:0000256" key="8">
    <source>
        <dbReference type="ARBA" id="ARBA00023242"/>
    </source>
</evidence>
<evidence type="ECO:0000256" key="7">
    <source>
        <dbReference type="ARBA" id="ARBA00022679"/>
    </source>
</evidence>
<evidence type="ECO:0000256" key="3">
    <source>
        <dbReference type="ARBA" id="ARBA00011914"/>
    </source>
</evidence>
<dbReference type="GO" id="GO:0005634">
    <property type="term" value="C:nucleus"/>
    <property type="evidence" value="ECO:0007669"/>
    <property type="project" value="UniProtKB-SubCell"/>
</dbReference>
<keyword evidence="6" id="KW-0489">Methyltransferase</keyword>
<dbReference type="GO" id="GO:0018025">
    <property type="term" value="F:calmodulin-lysine N-methyltransferase activity"/>
    <property type="evidence" value="ECO:0007669"/>
    <property type="project" value="UniProtKB-EC"/>
</dbReference>
<protein>
    <recommendedName>
        <fullName evidence="4">Calmodulin-lysine N-methyltransferase</fullName>
        <ecNumber evidence="3">2.1.1.60</ecNumber>
    </recommendedName>
</protein>
<sequence length="240" mass="28252">LKHDEKQVKRRRDFARYRWRLLSRNLLKLRDENYRSEQNFIIFDAIKKSDPSECGSWYHVKECLAYYFLLNKDLCEHKSLLEIGAGMTGLIGLAAITANANRVVITDGHKKSVENLKRIFERNNLFHHHRVECLQLDWNDRLDIGQFDIIACADCLFFVESHNVLLDCIDNYLKNDGIAYIMAPRRNGTAEGFIILVNQQKLYWNVYHLKFPFNSYFENLDQNSSDSIVPLFFCLHKKNA</sequence>
<dbReference type="GO" id="GO:0005737">
    <property type="term" value="C:cytoplasm"/>
    <property type="evidence" value="ECO:0007669"/>
    <property type="project" value="UniProtKB-SubCell"/>
</dbReference>
<dbReference type="PANTHER" id="PTHR13539">
    <property type="entry name" value="CALMODULIN-LYSINE N-METHYLTRANSFERASE"/>
    <property type="match status" value="1"/>
</dbReference>
<evidence type="ECO:0000313" key="10">
    <source>
        <dbReference type="WBParaSite" id="DME_0000742601-mRNA-1"/>
    </source>
</evidence>
<evidence type="ECO:0000256" key="2">
    <source>
        <dbReference type="ARBA" id="ARBA00004496"/>
    </source>
</evidence>
<dbReference type="GO" id="GO:0032259">
    <property type="term" value="P:methylation"/>
    <property type="evidence" value="ECO:0007669"/>
    <property type="project" value="UniProtKB-KW"/>
</dbReference>
<dbReference type="AlphaFoldDB" id="A0A0N4UIJ3"/>
<reference evidence="10" key="1">
    <citation type="submission" date="2017-02" db="UniProtKB">
        <authorList>
            <consortium name="WormBaseParasite"/>
        </authorList>
    </citation>
    <scope>IDENTIFICATION</scope>
</reference>
<accession>A0A0N4UIJ3</accession>
<dbReference type="EC" id="2.1.1.60" evidence="3"/>